<organism evidence="2 3">
    <name type="scientific">Dacryopinax primogenitus (strain DJM 731)</name>
    <name type="common">Brown rot fungus</name>
    <dbReference type="NCBI Taxonomy" id="1858805"/>
    <lineage>
        <taxon>Eukaryota</taxon>
        <taxon>Fungi</taxon>
        <taxon>Dikarya</taxon>
        <taxon>Basidiomycota</taxon>
        <taxon>Agaricomycotina</taxon>
        <taxon>Dacrymycetes</taxon>
        <taxon>Dacrymycetales</taxon>
        <taxon>Dacrymycetaceae</taxon>
        <taxon>Dacryopinax</taxon>
    </lineage>
</organism>
<dbReference type="HOGENOM" id="CLU_3143034_0_0_1"/>
<dbReference type="RefSeq" id="XP_040629128.1">
    <property type="nucleotide sequence ID" value="XM_040775064.1"/>
</dbReference>
<dbReference type="OrthoDB" id="3055037at2759"/>
<name>M5FWD9_DACPD</name>
<evidence type="ECO:0000259" key="1">
    <source>
        <dbReference type="Pfam" id="PF18721"/>
    </source>
</evidence>
<evidence type="ECO:0000313" key="3">
    <source>
        <dbReference type="Proteomes" id="UP000030653"/>
    </source>
</evidence>
<accession>M5FWD9</accession>
<dbReference type="EMBL" id="JH795862">
    <property type="protein sequence ID" value="EJU02231.1"/>
    <property type="molecule type" value="Genomic_DNA"/>
</dbReference>
<gene>
    <name evidence="2" type="ORF">DACRYDRAFT_51854</name>
</gene>
<protein>
    <recommendedName>
        <fullName evidence="1">CxC6 like cysteine cluster associated with KDZ domain-containing protein</fullName>
    </recommendedName>
</protein>
<sequence length="49" mass="5221">MLSCTITDRVSIGQPCCAVHNCANLLPSTQLCYCNVHADFEAVCSVEGC</sequence>
<reference evidence="2 3" key="1">
    <citation type="journal article" date="2012" name="Science">
        <title>The Paleozoic origin of enzymatic lignin decomposition reconstructed from 31 fungal genomes.</title>
        <authorList>
            <person name="Floudas D."/>
            <person name="Binder M."/>
            <person name="Riley R."/>
            <person name="Barry K."/>
            <person name="Blanchette R.A."/>
            <person name="Henrissat B."/>
            <person name="Martinez A.T."/>
            <person name="Otillar R."/>
            <person name="Spatafora J.W."/>
            <person name="Yadav J.S."/>
            <person name="Aerts A."/>
            <person name="Benoit I."/>
            <person name="Boyd A."/>
            <person name="Carlson A."/>
            <person name="Copeland A."/>
            <person name="Coutinho P.M."/>
            <person name="de Vries R.P."/>
            <person name="Ferreira P."/>
            <person name="Findley K."/>
            <person name="Foster B."/>
            <person name="Gaskell J."/>
            <person name="Glotzer D."/>
            <person name="Gorecki P."/>
            <person name="Heitman J."/>
            <person name="Hesse C."/>
            <person name="Hori C."/>
            <person name="Igarashi K."/>
            <person name="Jurgens J.A."/>
            <person name="Kallen N."/>
            <person name="Kersten P."/>
            <person name="Kohler A."/>
            <person name="Kuees U."/>
            <person name="Kumar T.K.A."/>
            <person name="Kuo A."/>
            <person name="LaButti K."/>
            <person name="Larrondo L.F."/>
            <person name="Lindquist E."/>
            <person name="Ling A."/>
            <person name="Lombard V."/>
            <person name="Lucas S."/>
            <person name="Lundell T."/>
            <person name="Martin R."/>
            <person name="McLaughlin D.J."/>
            <person name="Morgenstern I."/>
            <person name="Morin E."/>
            <person name="Murat C."/>
            <person name="Nagy L.G."/>
            <person name="Nolan M."/>
            <person name="Ohm R.A."/>
            <person name="Patyshakuliyeva A."/>
            <person name="Rokas A."/>
            <person name="Ruiz-Duenas F.J."/>
            <person name="Sabat G."/>
            <person name="Salamov A."/>
            <person name="Samejima M."/>
            <person name="Schmutz J."/>
            <person name="Slot J.C."/>
            <person name="St John F."/>
            <person name="Stenlid J."/>
            <person name="Sun H."/>
            <person name="Sun S."/>
            <person name="Syed K."/>
            <person name="Tsang A."/>
            <person name="Wiebenga A."/>
            <person name="Young D."/>
            <person name="Pisabarro A."/>
            <person name="Eastwood D.C."/>
            <person name="Martin F."/>
            <person name="Cullen D."/>
            <person name="Grigoriev I.V."/>
            <person name="Hibbett D.S."/>
        </authorList>
    </citation>
    <scope>NUCLEOTIDE SEQUENCE [LARGE SCALE GENOMIC DNA]</scope>
    <source>
        <strain evidence="2 3">DJM-731 SS1</strain>
    </source>
</reference>
<evidence type="ECO:0000313" key="2">
    <source>
        <dbReference type="EMBL" id="EJU02231.1"/>
    </source>
</evidence>
<feature type="domain" description="CxC6 like cysteine cluster associated with KDZ" evidence="1">
    <location>
        <begin position="6"/>
        <end position="49"/>
    </location>
</feature>
<dbReference type="Pfam" id="PF18721">
    <property type="entry name" value="CxC6"/>
    <property type="match status" value="1"/>
</dbReference>
<dbReference type="GeneID" id="63690126"/>
<proteinExistence type="predicted"/>
<dbReference type="AlphaFoldDB" id="M5FWD9"/>
<dbReference type="InterPro" id="IPR040898">
    <property type="entry name" value="CxC6"/>
</dbReference>
<keyword evidence="3" id="KW-1185">Reference proteome</keyword>
<dbReference type="Proteomes" id="UP000030653">
    <property type="component" value="Unassembled WGS sequence"/>
</dbReference>